<dbReference type="Pfam" id="PF13181">
    <property type="entry name" value="TPR_8"/>
    <property type="match status" value="1"/>
</dbReference>
<name>A0ABT1U2C7_9GAMM</name>
<reference evidence="4 5" key="1">
    <citation type="submission" date="2022-07" db="EMBL/GenBank/DDBJ databases">
        <title>Methylomonas rivi sp. nov., Methylomonas rosea sp. nov., Methylomonas aureus sp. nov. and Methylomonas subterranea sp. nov., four novel methanotrophs isolated from a freshwater creek and the deep terrestrial subsurface.</title>
        <authorList>
            <person name="Abin C."/>
            <person name="Sankaranarayanan K."/>
            <person name="Garner C."/>
            <person name="Sindelar R."/>
            <person name="Kotary K."/>
            <person name="Garner R."/>
            <person name="Barclay S."/>
            <person name="Lawson P."/>
            <person name="Krumholz L."/>
        </authorList>
    </citation>
    <scope>NUCLEOTIDE SEQUENCE [LARGE SCALE GENOMIC DNA]</scope>
    <source>
        <strain evidence="4 5">WSC-6</strain>
    </source>
</reference>
<evidence type="ECO:0000256" key="2">
    <source>
        <dbReference type="SAM" id="Coils"/>
    </source>
</evidence>
<dbReference type="Proteomes" id="UP001524586">
    <property type="component" value="Unassembled WGS sequence"/>
</dbReference>
<evidence type="ECO:0000256" key="1">
    <source>
        <dbReference type="PROSITE-ProRule" id="PRU00339"/>
    </source>
</evidence>
<comment type="caution">
    <text evidence="4">The sequence shown here is derived from an EMBL/GenBank/DDBJ whole genome shotgun (WGS) entry which is preliminary data.</text>
</comment>
<dbReference type="InterPro" id="IPR019734">
    <property type="entry name" value="TPR_rpt"/>
</dbReference>
<feature type="coiled-coil region" evidence="2">
    <location>
        <begin position="495"/>
        <end position="549"/>
    </location>
</feature>
<feature type="repeat" description="TPR" evidence="1">
    <location>
        <begin position="138"/>
        <end position="171"/>
    </location>
</feature>
<feature type="repeat" description="TPR" evidence="1">
    <location>
        <begin position="486"/>
        <end position="519"/>
    </location>
</feature>
<gene>
    <name evidence="4" type="primary">prsT</name>
    <name evidence="4" type="ORF">NP596_04570</name>
</gene>
<keyword evidence="2" id="KW-0175">Coiled coil</keyword>
<proteinExistence type="predicted"/>
<feature type="chain" id="PRO_5047136015" evidence="3">
    <location>
        <begin position="32"/>
        <end position="940"/>
    </location>
</feature>
<evidence type="ECO:0000256" key="3">
    <source>
        <dbReference type="SAM" id="SignalP"/>
    </source>
</evidence>
<dbReference type="Pfam" id="PF13174">
    <property type="entry name" value="TPR_6"/>
    <property type="match status" value="1"/>
</dbReference>
<dbReference type="Pfam" id="PF14559">
    <property type="entry name" value="TPR_19"/>
    <property type="match status" value="2"/>
</dbReference>
<dbReference type="SUPFAM" id="SSF48452">
    <property type="entry name" value="TPR-like"/>
    <property type="match status" value="4"/>
</dbReference>
<keyword evidence="1" id="KW-0802">TPR repeat</keyword>
<feature type="repeat" description="TPR" evidence="1">
    <location>
        <begin position="892"/>
        <end position="925"/>
    </location>
</feature>
<keyword evidence="3" id="KW-0732">Signal</keyword>
<dbReference type="Gene3D" id="1.25.40.10">
    <property type="entry name" value="Tetratricopeptide repeat domain"/>
    <property type="match status" value="5"/>
</dbReference>
<keyword evidence="5" id="KW-1185">Reference proteome</keyword>
<dbReference type="Pfam" id="PF04733">
    <property type="entry name" value="Coatomer_E"/>
    <property type="match status" value="1"/>
</dbReference>
<dbReference type="Pfam" id="PF13432">
    <property type="entry name" value="TPR_16"/>
    <property type="match status" value="2"/>
</dbReference>
<feature type="repeat" description="TPR" evidence="1">
    <location>
        <begin position="656"/>
        <end position="689"/>
    </location>
</feature>
<sequence>MPTLPKSKTASTLLAGLFLASALNLPVTGMADENLAGKYYEDALVAARKPDIDAAIIELRNALQQNPKYVAAHILLGELFLQKKSLSEAEVHLNLANQLGADRSLTVKALAQLYLYQLKYNPLLKEIQPSQFNRQLQPDLHVFRGHAYLQLNQISEALNEYDMAAQIDPGRVDAVIGRANALLRRNDLAGATQAVDKAMAMQPGNAGNWYVNGTIKHVQADLENAVKDYDKAIELMPDYQDARIARAGVLMDLHQDQRATEDLAYLREHYPFDPKAAYLHAVLLARNGQKEASIKELEAAADIIVAVKPEYLTQHSQTLMLSGLVNYSLQRFDLAAEYLRQYVKNYPGQPGPYKLLASILLNKNEPETVIDLLRPVVASHPNDHRLLFLLGTAYMNVGKHDQANDLLEKASAGEGGSESIHAEVGLNRLSMGQETLAIQELETAIQKNPGNTQAGIPLVAIYIRNGEGQKALRVAQGLHDKMSKNLTLLNLLGTAQAATQNLKQARRSFEKAVELDPAFITAHINLSKLDVAEKKIDPAKQRLLKLNQQFPDNIAVLIELSTVDQAAGNNDSANQWLDKARILDPKSMPVLLAQMDLKLKTGRALEALAIGEAAELIDRENPQLLQALARSYLASDNREKALSVYRRMADQARLNVKKLYTVARYQIQAGDYPDAIKTLKKALVADEKHIPSQIALTEMELYHGKPVFAISRANNLLKEYPQRGFPHRLLGDIAMQDKNFSLAAERYQTAFDLEPDTALLMKLYQSHKQTGQNEKAFGLLSQWTKKHPKDLVPIAALAEEQLQQGKLKEAQKHYEFLLSLYPNEPQFLNNLAYIYFSTGNNKALSYAEKAQQLAPEQAAGNDTLGWILVNTGKPEQGLHYLRSAHSRMSQNPEIRYHIAVALDKLGRKDEAKQELEEALKTHPSFNGLEQAKALLEKLSH</sequence>
<dbReference type="PROSITE" id="PS50005">
    <property type="entry name" value="TPR"/>
    <property type="match status" value="5"/>
</dbReference>
<organism evidence="4 5">
    <name type="scientific">Methylomonas rivi</name>
    <dbReference type="NCBI Taxonomy" id="2952226"/>
    <lineage>
        <taxon>Bacteria</taxon>
        <taxon>Pseudomonadati</taxon>
        <taxon>Pseudomonadota</taxon>
        <taxon>Gammaproteobacteria</taxon>
        <taxon>Methylococcales</taxon>
        <taxon>Methylococcaceae</taxon>
        <taxon>Methylomonas</taxon>
    </lineage>
</organism>
<evidence type="ECO:0000313" key="5">
    <source>
        <dbReference type="Proteomes" id="UP001524586"/>
    </source>
</evidence>
<dbReference type="InterPro" id="IPR011990">
    <property type="entry name" value="TPR-like_helical_dom_sf"/>
</dbReference>
<dbReference type="EMBL" id="JANIBK010000014">
    <property type="protein sequence ID" value="MCQ8127728.1"/>
    <property type="molecule type" value="Genomic_DNA"/>
</dbReference>
<dbReference type="PANTHER" id="PTHR12558">
    <property type="entry name" value="CELL DIVISION CYCLE 16,23,27"/>
    <property type="match status" value="1"/>
</dbReference>
<protein>
    <submittedName>
        <fullName evidence="4">PEP-CTERM system TPR-repeat protein PrsT</fullName>
    </submittedName>
</protein>
<dbReference type="PANTHER" id="PTHR12558:SF13">
    <property type="entry name" value="CELL DIVISION CYCLE PROTEIN 27 HOMOLOG"/>
    <property type="match status" value="1"/>
</dbReference>
<feature type="signal peptide" evidence="3">
    <location>
        <begin position="1"/>
        <end position="31"/>
    </location>
</feature>
<feature type="repeat" description="TPR" evidence="1">
    <location>
        <begin position="206"/>
        <end position="239"/>
    </location>
</feature>
<dbReference type="NCBIfam" id="TIGR02917">
    <property type="entry name" value="PEP_TPR_lipo"/>
    <property type="match status" value="1"/>
</dbReference>
<dbReference type="RefSeq" id="WP_256614079.1">
    <property type="nucleotide sequence ID" value="NZ_JANIBK010000014.1"/>
</dbReference>
<accession>A0ABT1U2C7</accession>
<dbReference type="SMART" id="SM00028">
    <property type="entry name" value="TPR"/>
    <property type="match status" value="15"/>
</dbReference>
<dbReference type="InterPro" id="IPR014266">
    <property type="entry name" value="PEP-CTERM_TPR_PrsT"/>
</dbReference>
<evidence type="ECO:0000313" key="4">
    <source>
        <dbReference type="EMBL" id="MCQ8127728.1"/>
    </source>
</evidence>